<gene>
    <name evidence="4" type="ORF">J2X16_004231</name>
</gene>
<feature type="domain" description="Phosphatidic acid phosphatase type 2/haloperoxidase" evidence="3">
    <location>
        <begin position="89"/>
        <end position="204"/>
    </location>
</feature>
<accession>A0ABU1ZE16</accession>
<comment type="caution">
    <text evidence="4">The sequence shown here is derived from an EMBL/GenBank/DDBJ whole genome shotgun (WGS) entry which is preliminary data.</text>
</comment>
<evidence type="ECO:0000313" key="5">
    <source>
        <dbReference type="Proteomes" id="UP001180536"/>
    </source>
</evidence>
<reference evidence="4 5" key="1">
    <citation type="submission" date="2023-07" db="EMBL/GenBank/DDBJ databases">
        <title>Sorghum-associated microbial communities from plants grown in Nebraska, USA.</title>
        <authorList>
            <person name="Schachtman D."/>
        </authorList>
    </citation>
    <scope>NUCLEOTIDE SEQUENCE [LARGE SCALE GENOMIC DNA]</scope>
    <source>
        <strain evidence="4 5">BE310</strain>
    </source>
</reference>
<dbReference type="InterPro" id="IPR000326">
    <property type="entry name" value="PAP2/HPO"/>
</dbReference>
<keyword evidence="1" id="KW-0812">Transmembrane</keyword>
<name>A0ABU1ZE16_9BURK</name>
<dbReference type="EMBL" id="JAVDXQ010000006">
    <property type="protein sequence ID" value="MDR7298863.1"/>
    <property type="molecule type" value="Genomic_DNA"/>
</dbReference>
<keyword evidence="4" id="KW-0378">Hydrolase</keyword>
<dbReference type="PANTHER" id="PTHR14969:SF13">
    <property type="entry name" value="AT30094P"/>
    <property type="match status" value="1"/>
</dbReference>
<protein>
    <submittedName>
        <fullName evidence="4">Undecaprenyl-diphosphatase</fullName>
        <ecNumber evidence="4">3.6.1.27</ecNumber>
    </submittedName>
</protein>
<sequence>MQSRTGRRWLTFAFAMLALSGFAALAGEMRESDTARWDTAALHLAQQWRATHPLVEAVMRELSSLGSTPVMTLFTVLAAGCLCMAGRPARAAAVSLAMITGALAVTALKSGFGRVRPDPAFAAVVQDGLSFPSGHASMSAVFYLTVGVLVAQRQEGLRMRAFLIGAAAFMTVLVGVTRVMLGVHWASDVLAGWAFGAGWAALWFWIAAHLRDARRPRSGA</sequence>
<feature type="transmembrane region" description="Helical" evidence="1">
    <location>
        <begin position="162"/>
        <end position="183"/>
    </location>
</feature>
<evidence type="ECO:0000259" key="3">
    <source>
        <dbReference type="SMART" id="SM00014"/>
    </source>
</evidence>
<dbReference type="PANTHER" id="PTHR14969">
    <property type="entry name" value="SPHINGOSINE-1-PHOSPHATE PHOSPHOHYDROLASE"/>
    <property type="match status" value="1"/>
</dbReference>
<organism evidence="4 5">
    <name type="scientific">Pelomonas aquatica</name>
    <dbReference type="NCBI Taxonomy" id="431058"/>
    <lineage>
        <taxon>Bacteria</taxon>
        <taxon>Pseudomonadati</taxon>
        <taxon>Pseudomonadota</taxon>
        <taxon>Betaproteobacteria</taxon>
        <taxon>Burkholderiales</taxon>
        <taxon>Sphaerotilaceae</taxon>
        <taxon>Roseateles</taxon>
    </lineage>
</organism>
<keyword evidence="1" id="KW-1133">Transmembrane helix</keyword>
<dbReference type="SUPFAM" id="SSF48317">
    <property type="entry name" value="Acid phosphatase/Vanadium-dependent haloperoxidase"/>
    <property type="match status" value="1"/>
</dbReference>
<keyword evidence="1" id="KW-0472">Membrane</keyword>
<feature type="transmembrane region" description="Helical" evidence="1">
    <location>
        <begin position="132"/>
        <end position="150"/>
    </location>
</feature>
<dbReference type="Gene3D" id="1.20.144.10">
    <property type="entry name" value="Phosphatidic acid phosphatase type 2/haloperoxidase"/>
    <property type="match status" value="1"/>
</dbReference>
<feature type="transmembrane region" description="Helical" evidence="1">
    <location>
        <begin position="92"/>
        <end position="112"/>
    </location>
</feature>
<feature type="transmembrane region" description="Helical" evidence="1">
    <location>
        <begin position="189"/>
        <end position="208"/>
    </location>
</feature>
<dbReference type="InterPro" id="IPR036938">
    <property type="entry name" value="PAP2/HPO_sf"/>
</dbReference>
<evidence type="ECO:0000256" key="2">
    <source>
        <dbReference type="SAM" id="SignalP"/>
    </source>
</evidence>
<dbReference type="CDD" id="cd03392">
    <property type="entry name" value="PAP2_like_2"/>
    <property type="match status" value="1"/>
</dbReference>
<proteinExistence type="predicted"/>
<keyword evidence="2" id="KW-0732">Signal</keyword>
<feature type="chain" id="PRO_5046078649" evidence="2">
    <location>
        <begin position="27"/>
        <end position="220"/>
    </location>
</feature>
<dbReference type="SMART" id="SM00014">
    <property type="entry name" value="acidPPc"/>
    <property type="match status" value="1"/>
</dbReference>
<dbReference type="Pfam" id="PF01569">
    <property type="entry name" value="PAP2"/>
    <property type="match status" value="1"/>
</dbReference>
<evidence type="ECO:0000313" key="4">
    <source>
        <dbReference type="EMBL" id="MDR7298863.1"/>
    </source>
</evidence>
<dbReference type="GO" id="GO:0050380">
    <property type="term" value="F:undecaprenyl-diphosphatase activity"/>
    <property type="evidence" value="ECO:0007669"/>
    <property type="project" value="UniProtKB-EC"/>
</dbReference>
<feature type="signal peptide" evidence="2">
    <location>
        <begin position="1"/>
        <end position="26"/>
    </location>
</feature>
<evidence type="ECO:0000256" key="1">
    <source>
        <dbReference type="SAM" id="Phobius"/>
    </source>
</evidence>
<feature type="transmembrane region" description="Helical" evidence="1">
    <location>
        <begin position="65"/>
        <end position="85"/>
    </location>
</feature>
<dbReference type="Proteomes" id="UP001180536">
    <property type="component" value="Unassembled WGS sequence"/>
</dbReference>
<keyword evidence="5" id="KW-1185">Reference proteome</keyword>
<dbReference type="EC" id="3.6.1.27" evidence="4"/>